<keyword evidence="5" id="KW-0592">Phosphate transport</keyword>
<dbReference type="InterPro" id="IPR001204">
    <property type="entry name" value="Phos_transporter"/>
</dbReference>
<feature type="transmembrane region" description="Helical" evidence="9">
    <location>
        <begin position="6"/>
        <end position="24"/>
    </location>
</feature>
<comment type="similarity">
    <text evidence="3">Belongs to the inorganic phosphate transporter (PiT) (TC 2.A.20) family.</text>
</comment>
<keyword evidence="8 9" id="KW-0472">Membrane</keyword>
<dbReference type="EMBL" id="DRZC01000075">
    <property type="protein sequence ID" value="HHQ80811.1"/>
    <property type="molecule type" value="Genomic_DNA"/>
</dbReference>
<dbReference type="GO" id="GO:0005315">
    <property type="term" value="F:phosphate transmembrane transporter activity"/>
    <property type="evidence" value="ECO:0007669"/>
    <property type="project" value="InterPro"/>
</dbReference>
<feature type="transmembrane region" description="Helical" evidence="9">
    <location>
        <begin position="180"/>
        <end position="202"/>
    </location>
</feature>
<name>A0A7J3ZL34_9CREN</name>
<keyword evidence="7 9" id="KW-1133">Transmembrane helix</keyword>
<feature type="transmembrane region" description="Helical" evidence="9">
    <location>
        <begin position="45"/>
        <end position="65"/>
    </location>
</feature>
<evidence type="ECO:0000256" key="7">
    <source>
        <dbReference type="ARBA" id="ARBA00022989"/>
    </source>
</evidence>
<accession>A0A7J3ZL34</accession>
<dbReference type="PANTHER" id="PTHR11101">
    <property type="entry name" value="PHOSPHATE TRANSPORTER"/>
    <property type="match status" value="1"/>
</dbReference>
<feature type="transmembrane region" description="Helical" evidence="9">
    <location>
        <begin position="222"/>
        <end position="243"/>
    </location>
</feature>
<evidence type="ECO:0000313" key="10">
    <source>
        <dbReference type="EMBL" id="HHQ80811.1"/>
    </source>
</evidence>
<evidence type="ECO:0000256" key="8">
    <source>
        <dbReference type="ARBA" id="ARBA00023136"/>
    </source>
</evidence>
<feature type="transmembrane region" description="Helical" evidence="9">
    <location>
        <begin position="137"/>
        <end position="159"/>
    </location>
</feature>
<dbReference type="GO" id="GO:0016020">
    <property type="term" value="C:membrane"/>
    <property type="evidence" value="ECO:0007669"/>
    <property type="project" value="UniProtKB-SubCell"/>
</dbReference>
<organism evidence="10">
    <name type="scientific">Fervidicoccus fontis</name>
    <dbReference type="NCBI Taxonomy" id="683846"/>
    <lineage>
        <taxon>Archaea</taxon>
        <taxon>Thermoproteota</taxon>
        <taxon>Thermoprotei</taxon>
        <taxon>Fervidicoccales</taxon>
        <taxon>Fervidicoccaceae</taxon>
        <taxon>Fervidicoccus</taxon>
    </lineage>
</organism>
<evidence type="ECO:0000256" key="2">
    <source>
        <dbReference type="ARBA" id="ARBA00004141"/>
    </source>
</evidence>
<keyword evidence="6 9" id="KW-0812">Transmembrane</keyword>
<keyword evidence="4" id="KW-0813">Transport</keyword>
<reference evidence="10" key="1">
    <citation type="journal article" date="2020" name="mSystems">
        <title>Genome- and Community-Level Interaction Insights into Carbon Utilization and Element Cycling Functions of Hydrothermarchaeota in Hydrothermal Sediment.</title>
        <authorList>
            <person name="Zhou Z."/>
            <person name="Liu Y."/>
            <person name="Xu W."/>
            <person name="Pan J."/>
            <person name="Luo Z.H."/>
            <person name="Li M."/>
        </authorList>
    </citation>
    <scope>NUCLEOTIDE SEQUENCE [LARGE SCALE GENOMIC DNA]</scope>
    <source>
        <strain evidence="10">SpSt-1116</strain>
    </source>
</reference>
<evidence type="ECO:0000256" key="5">
    <source>
        <dbReference type="ARBA" id="ARBA00022592"/>
    </source>
</evidence>
<feature type="transmembrane region" description="Helical" evidence="9">
    <location>
        <begin position="255"/>
        <end position="273"/>
    </location>
</feature>
<dbReference type="Pfam" id="PF01384">
    <property type="entry name" value="PHO4"/>
    <property type="match status" value="1"/>
</dbReference>
<evidence type="ECO:0000256" key="9">
    <source>
        <dbReference type="SAM" id="Phobius"/>
    </source>
</evidence>
<comment type="caution">
    <text evidence="10">The sequence shown here is derived from an EMBL/GenBank/DDBJ whole genome shotgun (WGS) entry which is preliminary data.</text>
</comment>
<evidence type="ECO:0000256" key="6">
    <source>
        <dbReference type="ARBA" id="ARBA00022692"/>
    </source>
</evidence>
<evidence type="ECO:0000256" key="1">
    <source>
        <dbReference type="ARBA" id="ARBA00001981"/>
    </source>
</evidence>
<feature type="transmembrane region" description="Helical" evidence="9">
    <location>
        <begin position="77"/>
        <end position="97"/>
    </location>
</feature>
<comment type="subcellular location">
    <subcellularLocation>
        <location evidence="2">Membrane</location>
        <topology evidence="2">Multi-pass membrane protein</topology>
    </subcellularLocation>
</comment>
<evidence type="ECO:0000256" key="3">
    <source>
        <dbReference type="ARBA" id="ARBA00009916"/>
    </source>
</evidence>
<feature type="transmembrane region" description="Helical" evidence="9">
    <location>
        <begin position="314"/>
        <end position="340"/>
    </location>
</feature>
<comment type="function">
    <text evidence="1">Potential transporter for phosphate.</text>
</comment>
<protein>
    <submittedName>
        <fullName evidence="10">Inorganic phosphate transporter</fullName>
    </submittedName>
</protein>
<proteinExistence type="inferred from homology"/>
<gene>
    <name evidence="10" type="ORF">ENM78_05125</name>
</gene>
<feature type="transmembrane region" description="Helical" evidence="9">
    <location>
        <begin position="109"/>
        <end position="125"/>
    </location>
</feature>
<dbReference type="GO" id="GO:0035435">
    <property type="term" value="P:phosphate ion transmembrane transport"/>
    <property type="evidence" value="ECO:0007669"/>
    <property type="project" value="TreeGrafter"/>
</dbReference>
<dbReference type="PANTHER" id="PTHR11101:SF80">
    <property type="entry name" value="PHOSPHATE TRANSPORTER"/>
    <property type="match status" value="1"/>
</dbReference>
<dbReference type="AlphaFoldDB" id="A0A7J3ZL34"/>
<evidence type="ECO:0000256" key="4">
    <source>
        <dbReference type="ARBA" id="ARBA00022448"/>
    </source>
</evidence>
<sequence length="345" mass="36006">MEPETMYVVLGLTAAMYIAWNLGANDAANPTDVAVGAGALSIRSAVLLFCIFAAIGAIVQGYMVIKTIGRGVVREVPAVGALSASLAAGIWITLATYKGIPVSTTHSTIGAVLGIGIADMLFFGKEEAINYGVVVKVILSWITSPLSAIAVTVLLYFLLLRLANALTSRGVMVEVWYKRAFIPALAFGAYAFGANDVGNATGVYVSVVKDVTGMPEEGTMRLLALMGAAGIAVGALTWGPRVIKTVGLRITRMDYVSGLAAQFGDALALWLFTTVPYVLFGYGMPVSTTHASVSSVIGAGIAKHRGLSGVNWRVVGIIIASWILTLPIAVALSAIIYLLVHTIGP</sequence>